<dbReference type="InterPro" id="IPR032416">
    <property type="entry name" value="Peptidase_M24_C"/>
</dbReference>
<proteinExistence type="predicted"/>
<dbReference type="Proteomes" id="UP000826656">
    <property type="component" value="Unassembled WGS sequence"/>
</dbReference>
<dbReference type="Pfam" id="PF16188">
    <property type="entry name" value="Peptidase_M24_C"/>
    <property type="match status" value="1"/>
</dbReference>
<accession>A0ABQ7WE34</accession>
<keyword evidence="3" id="KW-1185">Reference proteome</keyword>
<dbReference type="EMBL" id="JAIVGD010000002">
    <property type="protein sequence ID" value="KAH0778990.1"/>
    <property type="molecule type" value="Genomic_DNA"/>
</dbReference>
<name>A0ABQ7WE34_SOLTU</name>
<reference evidence="2 3" key="1">
    <citation type="journal article" date="2021" name="bioRxiv">
        <title>Chromosome-scale and haplotype-resolved genome assembly of a tetraploid potato cultivar.</title>
        <authorList>
            <person name="Sun H."/>
            <person name="Jiao W.-B."/>
            <person name="Krause K."/>
            <person name="Campoy J.A."/>
            <person name="Goel M."/>
            <person name="Folz-Donahue K."/>
            <person name="Kukat C."/>
            <person name="Huettel B."/>
            <person name="Schneeberger K."/>
        </authorList>
    </citation>
    <scope>NUCLEOTIDE SEQUENCE [LARGE SCALE GENOMIC DNA]</scope>
    <source>
        <strain evidence="2">SolTubOtavaFocal</strain>
        <tissue evidence="2">Leaves</tissue>
    </source>
</reference>
<evidence type="ECO:0000313" key="2">
    <source>
        <dbReference type="EMBL" id="KAH0778990.1"/>
    </source>
</evidence>
<dbReference type="PANTHER" id="PTHR43763:SF12">
    <property type="entry name" value="AMINOPEPTIDASE P1"/>
    <property type="match status" value="1"/>
</dbReference>
<evidence type="ECO:0000313" key="3">
    <source>
        <dbReference type="Proteomes" id="UP000826656"/>
    </source>
</evidence>
<dbReference type="Gene3D" id="3.90.230.10">
    <property type="entry name" value="Creatinase/methionine aminopeptidase superfamily"/>
    <property type="match status" value="1"/>
</dbReference>
<dbReference type="InterPro" id="IPR050422">
    <property type="entry name" value="X-Pro_aminopeptidase_P"/>
</dbReference>
<dbReference type="PANTHER" id="PTHR43763">
    <property type="entry name" value="XAA-PRO AMINOPEPTIDASE 1"/>
    <property type="match status" value="1"/>
</dbReference>
<evidence type="ECO:0000259" key="1">
    <source>
        <dbReference type="Pfam" id="PF16188"/>
    </source>
</evidence>
<comment type="caution">
    <text evidence="2">The sequence shown here is derived from an EMBL/GenBank/DDBJ whole genome shotgun (WGS) entry which is preliminary data.</text>
</comment>
<sequence>MNSDLAYIIKPGYYEDGKFGIRLENVLIFKEGNTKFNFGDKGYLTFELITWPSVPEEIQWFNDYHSKCSEIFAPYLNQSEMEWLKNATAPIAA</sequence>
<organism evidence="2 3">
    <name type="scientific">Solanum tuberosum</name>
    <name type="common">Potato</name>
    <dbReference type="NCBI Taxonomy" id="4113"/>
    <lineage>
        <taxon>Eukaryota</taxon>
        <taxon>Viridiplantae</taxon>
        <taxon>Streptophyta</taxon>
        <taxon>Embryophyta</taxon>
        <taxon>Tracheophyta</taxon>
        <taxon>Spermatophyta</taxon>
        <taxon>Magnoliopsida</taxon>
        <taxon>eudicotyledons</taxon>
        <taxon>Gunneridae</taxon>
        <taxon>Pentapetalae</taxon>
        <taxon>asterids</taxon>
        <taxon>lamiids</taxon>
        <taxon>Solanales</taxon>
        <taxon>Solanaceae</taxon>
        <taxon>Solanoideae</taxon>
        <taxon>Solaneae</taxon>
        <taxon>Solanum</taxon>
    </lineage>
</organism>
<dbReference type="InterPro" id="IPR036005">
    <property type="entry name" value="Creatinase/aminopeptidase-like"/>
</dbReference>
<protein>
    <recommendedName>
        <fullName evidence="1">Peptidase M24 C-terminal domain-containing protein</fullName>
    </recommendedName>
</protein>
<gene>
    <name evidence="2" type="ORF">KY290_005417</name>
</gene>
<feature type="domain" description="Peptidase M24 C-terminal" evidence="1">
    <location>
        <begin position="55"/>
        <end position="91"/>
    </location>
</feature>